<gene>
    <name evidence="2" type="ORF">FE810_12125</name>
</gene>
<dbReference type="RefSeq" id="WP_138320323.1">
    <property type="nucleotide sequence ID" value="NZ_VCBC01000011.1"/>
</dbReference>
<organism evidence="2 3">
    <name type="scientific">Thalassotalea litorea</name>
    <dbReference type="NCBI Taxonomy" id="2020715"/>
    <lineage>
        <taxon>Bacteria</taxon>
        <taxon>Pseudomonadati</taxon>
        <taxon>Pseudomonadota</taxon>
        <taxon>Gammaproteobacteria</taxon>
        <taxon>Alteromonadales</taxon>
        <taxon>Colwelliaceae</taxon>
        <taxon>Thalassotalea</taxon>
    </lineage>
</organism>
<dbReference type="OrthoDB" id="6401118at2"/>
<evidence type="ECO:0000313" key="3">
    <source>
        <dbReference type="Proteomes" id="UP000307790"/>
    </source>
</evidence>
<evidence type="ECO:0000256" key="1">
    <source>
        <dbReference type="SAM" id="SignalP"/>
    </source>
</evidence>
<dbReference type="EMBL" id="VCBC01000011">
    <property type="protein sequence ID" value="TLU64340.1"/>
    <property type="molecule type" value="Genomic_DNA"/>
</dbReference>
<protein>
    <submittedName>
        <fullName evidence="2">Uncharacterized protein</fullName>
    </submittedName>
</protein>
<proteinExistence type="predicted"/>
<name>A0A5R9IFN5_9GAMM</name>
<feature type="signal peptide" evidence="1">
    <location>
        <begin position="1"/>
        <end position="27"/>
    </location>
</feature>
<sequence>MNTLSKQIGIASLVLVTSTLFTTGAKAEQLVSLQTALDMMVENQGRMVANQLHQQVKNSIAQEVHNFKIDAQYVTDKGVPTVTIREISNFDKDDADSDKTQDKSGE</sequence>
<dbReference type="Proteomes" id="UP000307790">
    <property type="component" value="Unassembled WGS sequence"/>
</dbReference>
<accession>A0A5R9IFN5</accession>
<reference evidence="2 3" key="1">
    <citation type="submission" date="2019-05" db="EMBL/GenBank/DDBJ databases">
        <title>Genome sequences of Thalassotalea litorea 1K03283.</title>
        <authorList>
            <person name="Zhang D."/>
        </authorList>
    </citation>
    <scope>NUCLEOTIDE SEQUENCE [LARGE SCALE GENOMIC DNA]</scope>
    <source>
        <strain evidence="2 3">MCCC 1K03283</strain>
    </source>
</reference>
<feature type="chain" id="PRO_5024435641" evidence="1">
    <location>
        <begin position="28"/>
        <end position="106"/>
    </location>
</feature>
<comment type="caution">
    <text evidence="2">The sequence shown here is derived from an EMBL/GenBank/DDBJ whole genome shotgun (WGS) entry which is preliminary data.</text>
</comment>
<evidence type="ECO:0000313" key="2">
    <source>
        <dbReference type="EMBL" id="TLU64340.1"/>
    </source>
</evidence>
<keyword evidence="3" id="KW-1185">Reference proteome</keyword>
<keyword evidence="1" id="KW-0732">Signal</keyword>
<dbReference type="AlphaFoldDB" id="A0A5R9IFN5"/>